<dbReference type="Pfam" id="PF00884">
    <property type="entry name" value="Sulfatase"/>
    <property type="match status" value="1"/>
</dbReference>
<evidence type="ECO:0000259" key="5">
    <source>
        <dbReference type="Pfam" id="PF00884"/>
    </source>
</evidence>
<evidence type="ECO:0000256" key="4">
    <source>
        <dbReference type="SAM" id="SignalP"/>
    </source>
</evidence>
<reference evidence="7" key="1">
    <citation type="journal article" date="2019" name="Int. J. Syst. Evol. Microbiol.">
        <title>The Global Catalogue of Microorganisms (GCM) 10K type strain sequencing project: providing services to taxonomists for standard genome sequencing and annotation.</title>
        <authorList>
            <consortium name="The Broad Institute Genomics Platform"/>
            <consortium name="The Broad Institute Genome Sequencing Center for Infectious Disease"/>
            <person name="Wu L."/>
            <person name="Ma J."/>
        </authorList>
    </citation>
    <scope>NUCLEOTIDE SEQUENCE [LARGE SCALE GENOMIC DNA]</scope>
    <source>
        <strain evidence="7">CGMCC 4.1467</strain>
    </source>
</reference>
<keyword evidence="4" id="KW-0732">Signal</keyword>
<evidence type="ECO:0000256" key="1">
    <source>
        <dbReference type="ARBA" id="ARBA00008779"/>
    </source>
</evidence>
<dbReference type="EMBL" id="JBHTBS010000003">
    <property type="protein sequence ID" value="MFC7337301.1"/>
    <property type="molecule type" value="Genomic_DNA"/>
</dbReference>
<comment type="similarity">
    <text evidence="1">Belongs to the sulfatase family.</text>
</comment>
<feature type="domain" description="Sulfatase N-terminal" evidence="5">
    <location>
        <begin position="31"/>
        <end position="425"/>
    </location>
</feature>
<sequence>MTMHSTMKQIRGLSMLLSVALSGLVPATEKPNIIILFADDISARELPIYGSSVWTEPLSSDSSDPKFRAQTPAIDKLANEGCWIKTAWATTVCSPSRAMMMTGRYAHIHKWWTNGDTGQYEVGNGKFATWPLYESSPIQLGHVAQRAGYGTFWAGKTQMAGDLTKFGYDEGCFTPGNLQDRDNPFTDFKMYQKKVDGKNQIFNSDTDEPLDTYLQHGWYWYPHVRLMNHPGEKTFAWYPHTEESKKSFGLNTYGPDIELEFAFEFMERKQKEGRRFFIYHCSHLGHDAFDWFKPDSPSKWPDTPIVKWDGEKYTRTEPKVTGDKGIYDTHGTTTESGIHHHINYLDYQVWLYQNKLEEMGIADNTIFIFCADNGTSGYGKHSPDRQKGTHVPLIIHAPGMTKHGEQDILVNFSDILPTLADITGYSLPADYEINGESLYPFLFTEKSTHRDWIYAYRGKDQLIRGSKVMRDGFGKWWDVSSEPDDLISFAQITDWNAVGEQHRHERSKLEAILPRFDLWESEHDAPGVHVPEHLQRRGKNRNASRSTKARKP</sequence>
<keyword evidence="7" id="KW-1185">Reference proteome</keyword>
<dbReference type="RefSeq" id="WP_379711458.1">
    <property type="nucleotide sequence ID" value="NZ_JBHTBS010000003.1"/>
</dbReference>
<evidence type="ECO:0000256" key="2">
    <source>
        <dbReference type="ARBA" id="ARBA00022801"/>
    </source>
</evidence>
<dbReference type="InterPro" id="IPR050738">
    <property type="entry name" value="Sulfatase"/>
</dbReference>
<comment type="caution">
    <text evidence="6">The sequence shown here is derived from an EMBL/GenBank/DDBJ whole genome shotgun (WGS) entry which is preliminary data.</text>
</comment>
<evidence type="ECO:0000313" key="6">
    <source>
        <dbReference type="EMBL" id="MFC7337301.1"/>
    </source>
</evidence>
<gene>
    <name evidence="6" type="ORF">ACFQY0_08955</name>
</gene>
<proteinExistence type="inferred from homology"/>
<feature type="compositionally biased region" description="Basic residues" evidence="3">
    <location>
        <begin position="536"/>
        <end position="552"/>
    </location>
</feature>
<name>A0ABW2L6Z2_9BACT</name>
<evidence type="ECO:0000313" key="7">
    <source>
        <dbReference type="Proteomes" id="UP001596472"/>
    </source>
</evidence>
<dbReference type="InterPro" id="IPR000917">
    <property type="entry name" value="Sulfatase_N"/>
</dbReference>
<accession>A0ABW2L6Z2</accession>
<evidence type="ECO:0000256" key="3">
    <source>
        <dbReference type="SAM" id="MobiDB-lite"/>
    </source>
</evidence>
<feature type="signal peptide" evidence="4">
    <location>
        <begin position="1"/>
        <end position="27"/>
    </location>
</feature>
<dbReference type="InterPro" id="IPR017850">
    <property type="entry name" value="Alkaline_phosphatase_core_sf"/>
</dbReference>
<protein>
    <submittedName>
        <fullName evidence="6">Sulfatase-like hydrolase/transferase</fullName>
    </submittedName>
</protein>
<dbReference type="SUPFAM" id="SSF53649">
    <property type="entry name" value="Alkaline phosphatase-like"/>
    <property type="match status" value="1"/>
</dbReference>
<organism evidence="6 7">
    <name type="scientific">Haloferula chungangensis</name>
    <dbReference type="NCBI Taxonomy" id="1048331"/>
    <lineage>
        <taxon>Bacteria</taxon>
        <taxon>Pseudomonadati</taxon>
        <taxon>Verrucomicrobiota</taxon>
        <taxon>Verrucomicrobiia</taxon>
        <taxon>Verrucomicrobiales</taxon>
        <taxon>Verrucomicrobiaceae</taxon>
        <taxon>Haloferula</taxon>
    </lineage>
</organism>
<keyword evidence="2" id="KW-0378">Hydrolase</keyword>
<dbReference type="PANTHER" id="PTHR42693:SF53">
    <property type="entry name" value="ENDO-4-O-SULFATASE"/>
    <property type="match status" value="1"/>
</dbReference>
<dbReference type="PANTHER" id="PTHR42693">
    <property type="entry name" value="ARYLSULFATASE FAMILY MEMBER"/>
    <property type="match status" value="1"/>
</dbReference>
<dbReference type="Gene3D" id="3.40.720.10">
    <property type="entry name" value="Alkaline Phosphatase, subunit A"/>
    <property type="match status" value="1"/>
</dbReference>
<dbReference type="Proteomes" id="UP001596472">
    <property type="component" value="Unassembled WGS sequence"/>
</dbReference>
<feature type="chain" id="PRO_5046086323" evidence="4">
    <location>
        <begin position="28"/>
        <end position="552"/>
    </location>
</feature>
<feature type="region of interest" description="Disordered" evidence="3">
    <location>
        <begin position="527"/>
        <end position="552"/>
    </location>
</feature>